<dbReference type="SUPFAM" id="SSF51735">
    <property type="entry name" value="NAD(P)-binding Rossmann-fold domains"/>
    <property type="match status" value="1"/>
</dbReference>
<evidence type="ECO:0000259" key="5">
    <source>
        <dbReference type="Pfam" id="PF08240"/>
    </source>
</evidence>
<dbReference type="InterPro" id="IPR002328">
    <property type="entry name" value="ADH_Zn_CS"/>
</dbReference>
<dbReference type="SUPFAM" id="SSF50129">
    <property type="entry name" value="GroES-like"/>
    <property type="match status" value="1"/>
</dbReference>
<dbReference type="Gene3D" id="3.40.50.720">
    <property type="entry name" value="NAD(P)-binding Rossmann-like Domain"/>
    <property type="match status" value="1"/>
</dbReference>
<dbReference type="PANTHER" id="PTHR42813">
    <property type="entry name" value="ZINC-TYPE ALCOHOL DEHYDROGENASE-LIKE"/>
    <property type="match status" value="1"/>
</dbReference>
<dbReference type="EMBL" id="KZ613951">
    <property type="protein sequence ID" value="PMD36002.1"/>
    <property type="molecule type" value="Genomic_DNA"/>
</dbReference>
<dbReference type="GO" id="GO:0008270">
    <property type="term" value="F:zinc ion binding"/>
    <property type="evidence" value="ECO:0007669"/>
    <property type="project" value="InterPro"/>
</dbReference>
<organism evidence="6 7">
    <name type="scientific">Hyaloscypha variabilis (strain UAMH 11265 / GT02V1 / F)</name>
    <name type="common">Meliniomyces variabilis</name>
    <dbReference type="NCBI Taxonomy" id="1149755"/>
    <lineage>
        <taxon>Eukaryota</taxon>
        <taxon>Fungi</taxon>
        <taxon>Dikarya</taxon>
        <taxon>Ascomycota</taxon>
        <taxon>Pezizomycotina</taxon>
        <taxon>Leotiomycetes</taxon>
        <taxon>Helotiales</taxon>
        <taxon>Hyaloscyphaceae</taxon>
        <taxon>Hyaloscypha</taxon>
        <taxon>Hyaloscypha variabilis</taxon>
    </lineage>
</organism>
<dbReference type="PROSITE" id="PS00059">
    <property type="entry name" value="ADH_ZINC"/>
    <property type="match status" value="1"/>
</dbReference>
<comment type="cofactor">
    <cofactor evidence="1">
        <name>Zn(2+)</name>
        <dbReference type="ChEBI" id="CHEBI:29105"/>
    </cofactor>
</comment>
<dbReference type="InterPro" id="IPR036291">
    <property type="entry name" value="NAD(P)-bd_dom_sf"/>
</dbReference>
<gene>
    <name evidence="6" type="ORF">L207DRAFT_569392</name>
</gene>
<keyword evidence="4" id="KW-0560">Oxidoreductase</keyword>
<dbReference type="CDD" id="cd08283">
    <property type="entry name" value="FDH_like_1"/>
    <property type="match status" value="1"/>
</dbReference>
<name>A0A2J6RBW7_HYAVF</name>
<evidence type="ECO:0000313" key="6">
    <source>
        <dbReference type="EMBL" id="PMD36002.1"/>
    </source>
</evidence>
<evidence type="ECO:0000313" key="7">
    <source>
        <dbReference type="Proteomes" id="UP000235786"/>
    </source>
</evidence>
<keyword evidence="7" id="KW-1185">Reference proteome</keyword>
<sequence length="449" mass="49341">MALSQAVSVLEKVIGHGGNATTEQDITNPARDRAKYADPSGETMKALVWMGKNKVEVQEVPKPRVVEDRDVILKVTGSTVCGSDLHLLHGSVVEMEKGDILGHEFCGVVESMGPAVKGLKEGDRVVASFQIACGECYYCKKKQSSQCEKTNSNTLENGMYGGRTAGMFGYSHFTGGFAGGQAEYVRVPYGDVNLLKLPANVPDEKGLYLSDVLCTSWNCVVDTGVEKGDVVAIWGAGPIGQMCADFAFINGASRVIMIDSNWRLEYVKSKYPDVELLDYSALPRGTSVYTKLREMVPRGPDVALECVAGEYAKGWAHYFELMLGMETDTSELVNEMITSVRNYGRCGITGVYVGYTNHFNIGSLMERGIRLIGNGQAPVHMYWEKLCGMIESGEIDPLKMVSHRVSIDELDAIYYKFDKKEDGMQKVFVETKFSAPPYTGSPSLTRYNK</sequence>
<dbReference type="PANTHER" id="PTHR42813:SF1">
    <property type="entry name" value="DEHYDROGENASE, PUTATIVE (AFU_ORTHOLOGUE AFUA_5G03930)-RELATED"/>
    <property type="match status" value="1"/>
</dbReference>
<dbReference type="OrthoDB" id="3941538at2759"/>
<dbReference type="Pfam" id="PF08240">
    <property type="entry name" value="ADH_N"/>
    <property type="match status" value="1"/>
</dbReference>
<dbReference type="InterPro" id="IPR011032">
    <property type="entry name" value="GroES-like_sf"/>
</dbReference>
<dbReference type="STRING" id="1149755.A0A2J6RBW7"/>
<evidence type="ECO:0000256" key="4">
    <source>
        <dbReference type="ARBA" id="ARBA00023002"/>
    </source>
</evidence>
<dbReference type="Gene3D" id="3.90.180.10">
    <property type="entry name" value="Medium-chain alcohol dehydrogenases, catalytic domain"/>
    <property type="match status" value="1"/>
</dbReference>
<dbReference type="Proteomes" id="UP000235786">
    <property type="component" value="Unassembled WGS sequence"/>
</dbReference>
<protein>
    <submittedName>
        <fullName evidence="6">GroES-like protein</fullName>
    </submittedName>
</protein>
<dbReference type="AlphaFoldDB" id="A0A2J6RBW7"/>
<dbReference type="InterPro" id="IPR013154">
    <property type="entry name" value="ADH-like_N"/>
</dbReference>
<keyword evidence="2" id="KW-0479">Metal-binding</keyword>
<dbReference type="GO" id="GO:0016491">
    <property type="term" value="F:oxidoreductase activity"/>
    <property type="evidence" value="ECO:0007669"/>
    <property type="project" value="UniProtKB-KW"/>
</dbReference>
<feature type="domain" description="Alcohol dehydrogenase-like N-terminal" evidence="5">
    <location>
        <begin position="68"/>
        <end position="197"/>
    </location>
</feature>
<proteinExistence type="predicted"/>
<evidence type="ECO:0000256" key="2">
    <source>
        <dbReference type="ARBA" id="ARBA00022723"/>
    </source>
</evidence>
<keyword evidence="3" id="KW-0862">Zinc</keyword>
<evidence type="ECO:0000256" key="1">
    <source>
        <dbReference type="ARBA" id="ARBA00001947"/>
    </source>
</evidence>
<evidence type="ECO:0000256" key="3">
    <source>
        <dbReference type="ARBA" id="ARBA00022833"/>
    </source>
</evidence>
<reference evidence="6 7" key="1">
    <citation type="submission" date="2016-04" db="EMBL/GenBank/DDBJ databases">
        <title>A degradative enzymes factory behind the ericoid mycorrhizal symbiosis.</title>
        <authorList>
            <consortium name="DOE Joint Genome Institute"/>
            <person name="Martino E."/>
            <person name="Morin E."/>
            <person name="Grelet G."/>
            <person name="Kuo A."/>
            <person name="Kohler A."/>
            <person name="Daghino S."/>
            <person name="Barry K."/>
            <person name="Choi C."/>
            <person name="Cichocki N."/>
            <person name="Clum A."/>
            <person name="Copeland A."/>
            <person name="Hainaut M."/>
            <person name="Haridas S."/>
            <person name="Labutti K."/>
            <person name="Lindquist E."/>
            <person name="Lipzen A."/>
            <person name="Khouja H.-R."/>
            <person name="Murat C."/>
            <person name="Ohm R."/>
            <person name="Olson A."/>
            <person name="Spatafora J."/>
            <person name="Veneault-Fourrey C."/>
            <person name="Henrissat B."/>
            <person name="Grigoriev I."/>
            <person name="Martin F."/>
            <person name="Perotto S."/>
        </authorList>
    </citation>
    <scope>NUCLEOTIDE SEQUENCE [LARGE SCALE GENOMIC DNA]</scope>
    <source>
        <strain evidence="6 7">F</strain>
    </source>
</reference>
<accession>A0A2J6RBW7</accession>